<keyword evidence="1" id="KW-1133">Transmembrane helix</keyword>
<sequence length="111" mass="11727">MSRLETQPSGEENRQPLVPGTRAGLLLACGALSCTAVLSTTEWGRETIGPFFGVGWVITVLLVGVVPRSIRPGHHWIRDRVEPRTASAVYWFALAAALVGIASGAGENTSG</sequence>
<accession>A0ABM8GIW7</accession>
<feature type="transmembrane region" description="Helical" evidence="1">
    <location>
        <begin position="47"/>
        <end position="67"/>
    </location>
</feature>
<keyword evidence="3" id="KW-1185">Reference proteome</keyword>
<dbReference type="Proteomes" id="UP001321486">
    <property type="component" value="Chromosome"/>
</dbReference>
<keyword evidence="1" id="KW-0472">Membrane</keyword>
<evidence type="ECO:0000256" key="1">
    <source>
        <dbReference type="SAM" id="Phobius"/>
    </source>
</evidence>
<proteinExistence type="predicted"/>
<evidence type="ECO:0000313" key="2">
    <source>
        <dbReference type="EMBL" id="BDZ48322.1"/>
    </source>
</evidence>
<keyword evidence="1" id="KW-0812">Transmembrane</keyword>
<gene>
    <name evidence="2" type="ORF">GCM10025867_05630</name>
</gene>
<organism evidence="2 3">
    <name type="scientific">Frondihabitans sucicola</name>
    <dbReference type="NCBI Taxonomy" id="1268041"/>
    <lineage>
        <taxon>Bacteria</taxon>
        <taxon>Bacillati</taxon>
        <taxon>Actinomycetota</taxon>
        <taxon>Actinomycetes</taxon>
        <taxon>Micrococcales</taxon>
        <taxon>Microbacteriaceae</taxon>
        <taxon>Frondihabitans</taxon>
    </lineage>
</organism>
<protein>
    <submittedName>
        <fullName evidence="2">Uncharacterized protein</fullName>
    </submittedName>
</protein>
<dbReference type="EMBL" id="AP027732">
    <property type="protein sequence ID" value="BDZ48322.1"/>
    <property type="molecule type" value="Genomic_DNA"/>
</dbReference>
<dbReference type="PROSITE" id="PS51257">
    <property type="entry name" value="PROKAR_LIPOPROTEIN"/>
    <property type="match status" value="1"/>
</dbReference>
<name>A0ABM8GIW7_9MICO</name>
<evidence type="ECO:0000313" key="3">
    <source>
        <dbReference type="Proteomes" id="UP001321486"/>
    </source>
</evidence>
<reference evidence="3" key="1">
    <citation type="journal article" date="2019" name="Int. J. Syst. Evol. Microbiol.">
        <title>The Global Catalogue of Microorganisms (GCM) 10K type strain sequencing project: providing services to taxonomists for standard genome sequencing and annotation.</title>
        <authorList>
            <consortium name="The Broad Institute Genomics Platform"/>
            <consortium name="The Broad Institute Genome Sequencing Center for Infectious Disease"/>
            <person name="Wu L."/>
            <person name="Ma J."/>
        </authorList>
    </citation>
    <scope>NUCLEOTIDE SEQUENCE [LARGE SCALE GENOMIC DNA]</scope>
    <source>
        <strain evidence="3">NBRC 108728</strain>
    </source>
</reference>
<feature type="transmembrane region" description="Helical" evidence="1">
    <location>
        <begin position="88"/>
        <end position="106"/>
    </location>
</feature>